<evidence type="ECO:0000313" key="2">
    <source>
        <dbReference type="Proteomes" id="UP000762676"/>
    </source>
</evidence>
<sequence length="89" mass="10199">MYGCEAWSQKKDDNKRIEAAEMWFYRRILIVKWTDKRTNGSLLKELKIVACNAGVINQAVLSGLGYFVMPRDLTPRSCHSIALAENNCF</sequence>
<name>A0AAV4IY91_9GAST</name>
<keyword evidence="1" id="KW-0378">Hydrolase</keyword>
<keyword evidence="2" id="KW-1185">Reference proteome</keyword>
<dbReference type="GO" id="GO:0004519">
    <property type="term" value="F:endonuclease activity"/>
    <property type="evidence" value="ECO:0007669"/>
    <property type="project" value="UniProtKB-KW"/>
</dbReference>
<keyword evidence="1" id="KW-0255">Endonuclease</keyword>
<gene>
    <name evidence="1" type="ORF">ElyMa_004931500</name>
</gene>
<proteinExistence type="predicted"/>
<keyword evidence="1" id="KW-0540">Nuclease</keyword>
<organism evidence="1 2">
    <name type="scientific">Elysia marginata</name>
    <dbReference type="NCBI Taxonomy" id="1093978"/>
    <lineage>
        <taxon>Eukaryota</taxon>
        <taxon>Metazoa</taxon>
        <taxon>Spiralia</taxon>
        <taxon>Lophotrochozoa</taxon>
        <taxon>Mollusca</taxon>
        <taxon>Gastropoda</taxon>
        <taxon>Heterobranchia</taxon>
        <taxon>Euthyneura</taxon>
        <taxon>Panpulmonata</taxon>
        <taxon>Sacoglossa</taxon>
        <taxon>Placobranchoidea</taxon>
        <taxon>Plakobranchidae</taxon>
        <taxon>Elysia</taxon>
    </lineage>
</organism>
<dbReference type="Proteomes" id="UP000762676">
    <property type="component" value="Unassembled WGS sequence"/>
</dbReference>
<dbReference type="AlphaFoldDB" id="A0AAV4IY91"/>
<accession>A0AAV4IY91</accession>
<reference evidence="1 2" key="1">
    <citation type="journal article" date="2021" name="Elife">
        <title>Chloroplast acquisition without the gene transfer in kleptoplastic sea slugs, Plakobranchus ocellatus.</title>
        <authorList>
            <person name="Maeda T."/>
            <person name="Takahashi S."/>
            <person name="Yoshida T."/>
            <person name="Shimamura S."/>
            <person name="Takaki Y."/>
            <person name="Nagai Y."/>
            <person name="Toyoda A."/>
            <person name="Suzuki Y."/>
            <person name="Arimoto A."/>
            <person name="Ishii H."/>
            <person name="Satoh N."/>
            <person name="Nishiyama T."/>
            <person name="Hasebe M."/>
            <person name="Maruyama T."/>
            <person name="Minagawa J."/>
            <person name="Obokata J."/>
            <person name="Shigenobu S."/>
        </authorList>
    </citation>
    <scope>NUCLEOTIDE SEQUENCE [LARGE SCALE GENOMIC DNA]</scope>
</reference>
<protein>
    <submittedName>
        <fullName evidence="1">Endonuclease-reverse transcriptase</fullName>
    </submittedName>
</protein>
<dbReference type="EMBL" id="BMAT01009873">
    <property type="protein sequence ID" value="GFS15392.1"/>
    <property type="molecule type" value="Genomic_DNA"/>
</dbReference>
<comment type="caution">
    <text evidence="1">The sequence shown here is derived from an EMBL/GenBank/DDBJ whole genome shotgun (WGS) entry which is preliminary data.</text>
</comment>
<evidence type="ECO:0000313" key="1">
    <source>
        <dbReference type="EMBL" id="GFS15392.1"/>
    </source>
</evidence>